<accession>A0A9D2HMY2</accession>
<dbReference type="NCBIfam" id="TIGR01444">
    <property type="entry name" value="fkbM_fam"/>
    <property type="match status" value="1"/>
</dbReference>
<dbReference type="GO" id="GO:0008168">
    <property type="term" value="F:methyltransferase activity"/>
    <property type="evidence" value="ECO:0007669"/>
    <property type="project" value="UniProtKB-KW"/>
</dbReference>
<dbReference type="Pfam" id="PF05050">
    <property type="entry name" value="Methyltransf_21"/>
    <property type="match status" value="1"/>
</dbReference>
<dbReference type="InterPro" id="IPR052514">
    <property type="entry name" value="SAM-dependent_MTase"/>
</dbReference>
<dbReference type="Proteomes" id="UP000823821">
    <property type="component" value="Unassembled WGS sequence"/>
</dbReference>
<protein>
    <submittedName>
        <fullName evidence="2">FkbM family methyltransferase</fullName>
    </submittedName>
</protein>
<dbReference type="PANTHER" id="PTHR34203:SF15">
    <property type="entry name" value="SLL1173 PROTEIN"/>
    <property type="match status" value="1"/>
</dbReference>
<evidence type="ECO:0000313" key="3">
    <source>
        <dbReference type="Proteomes" id="UP000823821"/>
    </source>
</evidence>
<dbReference type="SUPFAM" id="SSF53335">
    <property type="entry name" value="S-adenosyl-L-methionine-dependent methyltransferases"/>
    <property type="match status" value="1"/>
</dbReference>
<dbReference type="Gene3D" id="3.40.50.150">
    <property type="entry name" value="Vaccinia Virus protein VP39"/>
    <property type="match status" value="1"/>
</dbReference>
<dbReference type="GO" id="GO:0032259">
    <property type="term" value="P:methylation"/>
    <property type="evidence" value="ECO:0007669"/>
    <property type="project" value="UniProtKB-KW"/>
</dbReference>
<reference evidence="2" key="2">
    <citation type="submission" date="2021-04" db="EMBL/GenBank/DDBJ databases">
        <authorList>
            <person name="Gilroy R."/>
        </authorList>
    </citation>
    <scope>NUCLEOTIDE SEQUENCE</scope>
    <source>
        <strain evidence="2">5032</strain>
    </source>
</reference>
<dbReference type="InterPro" id="IPR006342">
    <property type="entry name" value="FkbM_mtfrase"/>
</dbReference>
<gene>
    <name evidence="2" type="ORF">H9784_08815</name>
</gene>
<name>A0A9D2HMY2_9BACT</name>
<organism evidence="2 3">
    <name type="scientific">Candidatus Desulfovibrio intestinavium</name>
    <dbReference type="NCBI Taxonomy" id="2838534"/>
    <lineage>
        <taxon>Bacteria</taxon>
        <taxon>Pseudomonadati</taxon>
        <taxon>Thermodesulfobacteriota</taxon>
        <taxon>Desulfovibrionia</taxon>
        <taxon>Desulfovibrionales</taxon>
        <taxon>Desulfovibrionaceae</taxon>
        <taxon>Desulfovibrio</taxon>
    </lineage>
</organism>
<reference evidence="2" key="1">
    <citation type="journal article" date="2021" name="PeerJ">
        <title>Extensive microbial diversity within the chicken gut microbiome revealed by metagenomics and culture.</title>
        <authorList>
            <person name="Gilroy R."/>
            <person name="Ravi A."/>
            <person name="Getino M."/>
            <person name="Pursley I."/>
            <person name="Horton D.L."/>
            <person name="Alikhan N.F."/>
            <person name="Baker D."/>
            <person name="Gharbi K."/>
            <person name="Hall N."/>
            <person name="Watson M."/>
            <person name="Adriaenssens E.M."/>
            <person name="Foster-Nyarko E."/>
            <person name="Jarju S."/>
            <person name="Secka A."/>
            <person name="Antonio M."/>
            <person name="Oren A."/>
            <person name="Chaudhuri R.R."/>
            <person name="La Ragione R."/>
            <person name="Hildebrand F."/>
            <person name="Pallen M.J."/>
        </authorList>
    </citation>
    <scope>NUCLEOTIDE SEQUENCE</scope>
    <source>
        <strain evidence="2">5032</strain>
    </source>
</reference>
<dbReference type="PANTHER" id="PTHR34203">
    <property type="entry name" value="METHYLTRANSFERASE, FKBM FAMILY PROTEIN"/>
    <property type="match status" value="1"/>
</dbReference>
<evidence type="ECO:0000313" key="2">
    <source>
        <dbReference type="EMBL" id="HJA79646.1"/>
    </source>
</evidence>
<dbReference type="EMBL" id="DWZD01000047">
    <property type="protein sequence ID" value="HJA79646.1"/>
    <property type="molecule type" value="Genomic_DNA"/>
</dbReference>
<keyword evidence="2" id="KW-0489">Methyltransferase</keyword>
<feature type="domain" description="Methyltransferase FkbM" evidence="1">
    <location>
        <begin position="196"/>
        <end position="356"/>
    </location>
</feature>
<keyword evidence="2" id="KW-0808">Transferase</keyword>
<dbReference type="AlphaFoldDB" id="A0A9D2HMY2"/>
<dbReference type="InterPro" id="IPR029063">
    <property type="entry name" value="SAM-dependent_MTases_sf"/>
</dbReference>
<sequence>MSFAFQKRLQDGIRERLSSRKYRYVDNSLAYYSRPCEENMRADKEWFAHFRHLDARDFMAANARDIALQITTKGTLYGLLADRHSRDTLLLVTLYALLGHRFVRFPYYGPDTLARRAELRSQCLVEEENAAMREALAADAFGVGCALQRYRTRMAGEDVDFYGTAEFLYQVDAFPPYRYAADGAVVEARPGDHVIDCGACYGDTALFFAASVGADGQVLSFEPHPTISRLYLRNRDLNPQLAGRMTLVPAATGNTAGGTLPFSLCGPGSHLEHTKPGLRRVDIPITTIDAEMERRNWSRVDFIKMDVEGAELSTLQGAVQTLRRFRPRLAVCLYHKPEDFFLIPRFLVECDLGYRFYLEHHFMNNWETVLYAEPQ</sequence>
<evidence type="ECO:0000259" key="1">
    <source>
        <dbReference type="Pfam" id="PF05050"/>
    </source>
</evidence>
<proteinExistence type="predicted"/>
<comment type="caution">
    <text evidence="2">The sequence shown here is derived from an EMBL/GenBank/DDBJ whole genome shotgun (WGS) entry which is preliminary data.</text>
</comment>